<dbReference type="Proteomes" id="UP000076925">
    <property type="component" value="Unassembled WGS sequence"/>
</dbReference>
<name>A0A139X781_9CYAN</name>
<proteinExistence type="predicted"/>
<organism evidence="2 3">
    <name type="scientific">Scytonema hofmannii PCC 7110</name>
    <dbReference type="NCBI Taxonomy" id="128403"/>
    <lineage>
        <taxon>Bacteria</taxon>
        <taxon>Bacillati</taxon>
        <taxon>Cyanobacteriota</taxon>
        <taxon>Cyanophyceae</taxon>
        <taxon>Nostocales</taxon>
        <taxon>Scytonemataceae</taxon>
        <taxon>Scytonema</taxon>
    </lineage>
</organism>
<dbReference type="AlphaFoldDB" id="A0A139X781"/>
<accession>A0A139X781</accession>
<dbReference type="PANTHER" id="PTHR40254:SF1">
    <property type="entry name" value="BLR0577 PROTEIN"/>
    <property type="match status" value="1"/>
</dbReference>
<dbReference type="SUPFAM" id="SSF51905">
    <property type="entry name" value="FAD/NAD(P)-binding domain"/>
    <property type="match status" value="1"/>
</dbReference>
<protein>
    <recommendedName>
        <fullName evidence="1">FAD-dependent urate hydroxylase HpyO/Asp monooxygenase CreE-like FAD/NAD(P)-binding domain-containing protein</fullName>
    </recommendedName>
</protein>
<dbReference type="OrthoDB" id="9784009at2"/>
<feature type="domain" description="FAD-dependent urate hydroxylase HpyO/Asp monooxygenase CreE-like FAD/NAD(P)-binding" evidence="1">
    <location>
        <begin position="16"/>
        <end position="164"/>
    </location>
</feature>
<comment type="caution">
    <text evidence="2">The sequence shown here is derived from an EMBL/GenBank/DDBJ whole genome shotgun (WGS) entry which is preliminary data.</text>
</comment>
<dbReference type="Pfam" id="PF13454">
    <property type="entry name" value="NAD_binding_9"/>
    <property type="match status" value="1"/>
</dbReference>
<dbReference type="InterPro" id="IPR038732">
    <property type="entry name" value="HpyO/CreE_NAD-binding"/>
</dbReference>
<dbReference type="Gene3D" id="3.50.50.60">
    <property type="entry name" value="FAD/NAD(P)-binding domain"/>
    <property type="match status" value="1"/>
</dbReference>
<dbReference type="InterPro" id="IPR052189">
    <property type="entry name" value="L-asp_N-monooxygenase_NS-form"/>
</dbReference>
<dbReference type="InterPro" id="IPR036188">
    <property type="entry name" value="FAD/NAD-bd_sf"/>
</dbReference>
<keyword evidence="3" id="KW-1185">Reference proteome</keyword>
<dbReference type="STRING" id="128403.WA1_25905"/>
<sequence>MYNSILNQTVFPQTIAIIGGGLSGSLVAANLLRSATIPISIKLIERNDEIGKGVAYGTRVDGHLLNVPAGKMSAFPDESDHFLKWLHANGYKQVSASTFVPRTVYGNYIQAILQEAQAKAQAGVEFERIVGEAISIDTTTYSVRVYLNNGRRLQVQKAVLALGNFPASLPEPQKRFLRHVKAYWEVHRHRIAEEIAEVLDTAVQSGQLRHYGGRIQTCQEFEKGVNVTIRERETRADIVLQVSRIVNCTGSNCNYRRLQHPLLSSLQEQRLFRSNTLSIAIDTAANGALIDADGKVSELLYTLGTPRKGNLWETTAVR</sequence>
<dbReference type="RefSeq" id="WP_017746989.1">
    <property type="nucleotide sequence ID" value="NZ_KQ976354.1"/>
</dbReference>
<reference evidence="2 3" key="1">
    <citation type="journal article" date="2013" name="Genome Biol. Evol.">
        <title>Genomes of Stigonematalean cyanobacteria (subsection V) and the evolution of oxygenic photosynthesis from prokaryotes to plastids.</title>
        <authorList>
            <person name="Dagan T."/>
            <person name="Roettger M."/>
            <person name="Stucken K."/>
            <person name="Landan G."/>
            <person name="Koch R."/>
            <person name="Major P."/>
            <person name="Gould S.B."/>
            <person name="Goremykin V.V."/>
            <person name="Rippka R."/>
            <person name="Tandeau de Marsac N."/>
            <person name="Gugger M."/>
            <person name="Lockhart P.J."/>
            <person name="Allen J.F."/>
            <person name="Brune I."/>
            <person name="Maus I."/>
            <person name="Puhler A."/>
            <person name="Martin W.F."/>
        </authorList>
    </citation>
    <scope>NUCLEOTIDE SEQUENCE [LARGE SCALE GENOMIC DNA]</scope>
    <source>
        <strain evidence="2 3">PCC 7110</strain>
    </source>
</reference>
<dbReference type="EMBL" id="ANNX02000027">
    <property type="protein sequence ID" value="KYC40558.1"/>
    <property type="molecule type" value="Genomic_DNA"/>
</dbReference>
<evidence type="ECO:0000313" key="2">
    <source>
        <dbReference type="EMBL" id="KYC40558.1"/>
    </source>
</evidence>
<evidence type="ECO:0000259" key="1">
    <source>
        <dbReference type="Pfam" id="PF13454"/>
    </source>
</evidence>
<dbReference type="PANTHER" id="PTHR40254">
    <property type="entry name" value="BLR0577 PROTEIN"/>
    <property type="match status" value="1"/>
</dbReference>
<gene>
    <name evidence="2" type="ORF">WA1_25905</name>
</gene>
<evidence type="ECO:0000313" key="3">
    <source>
        <dbReference type="Proteomes" id="UP000076925"/>
    </source>
</evidence>